<gene>
    <name evidence="12" type="ORF">BJ085DRAFT_31699</name>
</gene>
<feature type="compositionally biased region" description="Polar residues" evidence="8">
    <location>
        <begin position="533"/>
        <end position="550"/>
    </location>
</feature>
<keyword evidence="6 9" id="KW-1133">Transmembrane helix</keyword>
<dbReference type="InterPro" id="IPR050835">
    <property type="entry name" value="ABC_transporter_sub-D"/>
</dbReference>
<keyword evidence="3 9" id="KW-0812">Transmembrane</keyword>
<dbReference type="PROSITE" id="PS50893">
    <property type="entry name" value="ABC_TRANSPORTER_2"/>
    <property type="match status" value="1"/>
</dbReference>
<dbReference type="EMBL" id="ML002566">
    <property type="protein sequence ID" value="RKP36959.1"/>
    <property type="molecule type" value="Genomic_DNA"/>
</dbReference>
<dbReference type="GO" id="GO:0005778">
    <property type="term" value="C:peroxisomal membrane"/>
    <property type="evidence" value="ECO:0007669"/>
    <property type="project" value="TreeGrafter"/>
</dbReference>
<evidence type="ECO:0000256" key="7">
    <source>
        <dbReference type="ARBA" id="ARBA00023136"/>
    </source>
</evidence>
<dbReference type="Gene3D" id="3.40.50.300">
    <property type="entry name" value="P-loop containing nucleotide triphosphate hydrolases"/>
    <property type="match status" value="2"/>
</dbReference>
<keyword evidence="7 9" id="KW-0472">Membrane</keyword>
<feature type="transmembrane region" description="Helical" evidence="9">
    <location>
        <begin position="51"/>
        <end position="75"/>
    </location>
</feature>
<dbReference type="InterPro" id="IPR027417">
    <property type="entry name" value="P-loop_NTPase"/>
</dbReference>
<keyword evidence="4" id="KW-0547">Nucleotide-binding</keyword>
<dbReference type="Pfam" id="PF06472">
    <property type="entry name" value="ABC_membrane_2"/>
    <property type="match status" value="1"/>
</dbReference>
<keyword evidence="13" id="KW-1185">Reference proteome</keyword>
<dbReference type="Pfam" id="PF00005">
    <property type="entry name" value="ABC_tran"/>
    <property type="match status" value="1"/>
</dbReference>
<organism evidence="12 13">
    <name type="scientific">Dimargaris cristalligena</name>
    <dbReference type="NCBI Taxonomy" id="215637"/>
    <lineage>
        <taxon>Eukaryota</taxon>
        <taxon>Fungi</taxon>
        <taxon>Fungi incertae sedis</taxon>
        <taxon>Zoopagomycota</taxon>
        <taxon>Kickxellomycotina</taxon>
        <taxon>Dimargaritomycetes</taxon>
        <taxon>Dimargaritales</taxon>
        <taxon>Dimargaritaceae</taxon>
        <taxon>Dimargaris</taxon>
    </lineage>
</organism>
<comment type="similarity">
    <text evidence="1">Belongs to the ABC transporter superfamily. ABCD family. Peroxisomal fatty acyl CoA transporter (TC 3.A.1.203) subfamily.</text>
</comment>
<dbReference type="InterPro" id="IPR036640">
    <property type="entry name" value="ABC1_TM_sf"/>
</dbReference>
<dbReference type="GO" id="GO:0006635">
    <property type="term" value="P:fatty acid beta-oxidation"/>
    <property type="evidence" value="ECO:0007669"/>
    <property type="project" value="TreeGrafter"/>
</dbReference>
<dbReference type="SUPFAM" id="SSF52540">
    <property type="entry name" value="P-loop containing nucleoside triphosphate hydrolases"/>
    <property type="match status" value="1"/>
</dbReference>
<evidence type="ECO:0000313" key="12">
    <source>
        <dbReference type="EMBL" id="RKP36959.1"/>
    </source>
</evidence>
<feature type="domain" description="ABC transmembrane type-1" evidence="11">
    <location>
        <begin position="56"/>
        <end position="310"/>
    </location>
</feature>
<dbReference type="PROSITE" id="PS00211">
    <property type="entry name" value="ABC_TRANSPORTER_1"/>
    <property type="match status" value="1"/>
</dbReference>
<dbReference type="GO" id="GO:0140359">
    <property type="term" value="F:ABC-type transporter activity"/>
    <property type="evidence" value="ECO:0007669"/>
    <property type="project" value="InterPro"/>
</dbReference>
<evidence type="ECO:0000256" key="5">
    <source>
        <dbReference type="ARBA" id="ARBA00022840"/>
    </source>
</evidence>
<feature type="region of interest" description="Disordered" evidence="8">
    <location>
        <begin position="369"/>
        <end position="401"/>
    </location>
</feature>
<dbReference type="AlphaFoldDB" id="A0A4V1J4W3"/>
<evidence type="ECO:0000259" key="10">
    <source>
        <dbReference type="PROSITE" id="PS50893"/>
    </source>
</evidence>
<evidence type="ECO:0000313" key="13">
    <source>
        <dbReference type="Proteomes" id="UP000268162"/>
    </source>
</evidence>
<feature type="transmembrane region" description="Helical" evidence="9">
    <location>
        <begin position="95"/>
        <end position="115"/>
    </location>
</feature>
<dbReference type="GO" id="GO:0007031">
    <property type="term" value="P:peroxisome organization"/>
    <property type="evidence" value="ECO:0007669"/>
    <property type="project" value="TreeGrafter"/>
</dbReference>
<sequence>MDKKLEVTKGGIGEYPREEAPRYSLNWDVVKRIAQLTQLQFRPPHSPYGSVFIACILLILVSGGNEVTVYFTGLIPSQFYSVLVGKDTAKFGPLLGKSLGIVVASGVGKALTMYFSGMYQVRTRLVLSHYIQSRYVQPNAMYPIVSRELADNPDQRITQDVDKFARTSSELLRDLLVAPVLVVLYTVQTWNVTGYFGPVLIYAFFIVGAVISRFLMTPVISLVYAQERQEGVFRFQHVFNRTHAEAIGLQRGENYEHLRLNQSLLTIVQWQRLIVQRTFWLNLATLTFGYLGSILSYLVIGIPILSGWYDDRDAAGLSELISKASFLSMYLVYQFTVIVQKATSFSDFAGYVVRITQLIDILNDESLRPAKPTTTDDTGSESDSELQGLTGESPRAPKLEDERTAALEVNSLSYTLPTGRLLFQNLTFRLEPGQNLFITGPNGSGKSSLVRILSGLWQPSSGVVNVPRSSMPHPSIMYFPQSPFLTLGSLYDQVVYPNPAISATNNFEHSFSLLDRVLRWVWQRFRLAEAGPNGSSSHTAGNHQSTSTSPYLKDLNDDSLNDESDSMSPKPTRRSSGPDTTHAATTTKPRAGERGAGFYQSASDAAHRVLSDDDLIELLDLVGLDRLARTMPLHQTYDSSYWTQCLSPGEQQKLVFARLLFFQPRFAVLDEGTSSIDAASVTKLYTLGQSRGITFITISHQEILKAFHQLGLTLDGQGSYTLESF</sequence>
<feature type="region of interest" description="Disordered" evidence="8">
    <location>
        <begin position="531"/>
        <end position="595"/>
    </location>
</feature>
<feature type="transmembrane region" description="Helical" evidence="9">
    <location>
        <begin position="279"/>
        <end position="300"/>
    </location>
</feature>
<evidence type="ECO:0000256" key="1">
    <source>
        <dbReference type="ARBA" id="ARBA00008575"/>
    </source>
</evidence>
<dbReference type="SUPFAM" id="SSF90123">
    <property type="entry name" value="ABC transporter transmembrane region"/>
    <property type="match status" value="1"/>
</dbReference>
<feature type="transmembrane region" description="Helical" evidence="9">
    <location>
        <begin position="171"/>
        <end position="187"/>
    </location>
</feature>
<dbReference type="SMART" id="SM00382">
    <property type="entry name" value="AAA"/>
    <property type="match status" value="1"/>
</dbReference>
<keyword evidence="2" id="KW-0813">Transport</keyword>
<dbReference type="Proteomes" id="UP000268162">
    <property type="component" value="Unassembled WGS sequence"/>
</dbReference>
<evidence type="ECO:0000256" key="9">
    <source>
        <dbReference type="SAM" id="Phobius"/>
    </source>
</evidence>
<dbReference type="PANTHER" id="PTHR11384">
    <property type="entry name" value="ATP-BINDING CASSETTE, SUB-FAMILY D MEMBER"/>
    <property type="match status" value="1"/>
</dbReference>
<reference evidence="13" key="1">
    <citation type="journal article" date="2018" name="Nat. Microbiol.">
        <title>Leveraging single-cell genomics to expand the fungal tree of life.</title>
        <authorList>
            <person name="Ahrendt S.R."/>
            <person name="Quandt C.A."/>
            <person name="Ciobanu D."/>
            <person name="Clum A."/>
            <person name="Salamov A."/>
            <person name="Andreopoulos B."/>
            <person name="Cheng J.F."/>
            <person name="Woyke T."/>
            <person name="Pelin A."/>
            <person name="Henrissat B."/>
            <person name="Reynolds N.K."/>
            <person name="Benny G.L."/>
            <person name="Smith M.E."/>
            <person name="James T.Y."/>
            <person name="Grigoriev I.V."/>
        </authorList>
    </citation>
    <scope>NUCLEOTIDE SEQUENCE [LARGE SCALE GENOMIC DNA]</scope>
    <source>
        <strain evidence="13">RSA 468</strain>
    </source>
</reference>
<evidence type="ECO:0000259" key="11">
    <source>
        <dbReference type="PROSITE" id="PS50929"/>
    </source>
</evidence>
<proteinExistence type="inferred from homology"/>
<protein>
    <submittedName>
        <fullName evidence="12">ABC transporter transmembrane region 2-domain-containing protein</fullName>
    </submittedName>
</protein>
<evidence type="ECO:0000256" key="3">
    <source>
        <dbReference type="ARBA" id="ARBA00022692"/>
    </source>
</evidence>
<dbReference type="STRING" id="215637.A0A4V1J4W3"/>
<evidence type="ECO:0000256" key="8">
    <source>
        <dbReference type="SAM" id="MobiDB-lite"/>
    </source>
</evidence>
<name>A0A4V1J4W3_9FUNG</name>
<dbReference type="Gene3D" id="1.20.1560.10">
    <property type="entry name" value="ABC transporter type 1, transmembrane domain"/>
    <property type="match status" value="1"/>
</dbReference>
<dbReference type="GO" id="GO:0042760">
    <property type="term" value="P:very long-chain fatty acid catabolic process"/>
    <property type="evidence" value="ECO:0007669"/>
    <property type="project" value="TreeGrafter"/>
</dbReference>
<dbReference type="InterPro" id="IPR003439">
    <property type="entry name" value="ABC_transporter-like_ATP-bd"/>
</dbReference>
<feature type="domain" description="ABC transporter" evidence="10">
    <location>
        <begin position="407"/>
        <end position="725"/>
    </location>
</feature>
<evidence type="ECO:0000256" key="6">
    <source>
        <dbReference type="ARBA" id="ARBA00022989"/>
    </source>
</evidence>
<dbReference type="GO" id="GO:0016887">
    <property type="term" value="F:ATP hydrolysis activity"/>
    <property type="evidence" value="ECO:0007669"/>
    <property type="project" value="InterPro"/>
</dbReference>
<accession>A0A4V1J4W3</accession>
<feature type="compositionally biased region" description="Polar residues" evidence="8">
    <location>
        <begin position="574"/>
        <end position="588"/>
    </location>
</feature>
<keyword evidence="5" id="KW-0067">ATP-binding</keyword>
<evidence type="ECO:0000256" key="4">
    <source>
        <dbReference type="ARBA" id="ARBA00022741"/>
    </source>
</evidence>
<feature type="transmembrane region" description="Helical" evidence="9">
    <location>
        <begin position="199"/>
        <end position="225"/>
    </location>
</feature>
<dbReference type="GO" id="GO:0005324">
    <property type="term" value="F:long-chain fatty acid transmembrane transporter activity"/>
    <property type="evidence" value="ECO:0007669"/>
    <property type="project" value="TreeGrafter"/>
</dbReference>
<dbReference type="InterPro" id="IPR017871">
    <property type="entry name" value="ABC_transporter-like_CS"/>
</dbReference>
<dbReference type="PROSITE" id="PS50929">
    <property type="entry name" value="ABC_TM1F"/>
    <property type="match status" value="1"/>
</dbReference>
<dbReference type="GO" id="GO:0015910">
    <property type="term" value="P:long-chain fatty acid import into peroxisome"/>
    <property type="evidence" value="ECO:0007669"/>
    <property type="project" value="TreeGrafter"/>
</dbReference>
<dbReference type="PANTHER" id="PTHR11384:SF59">
    <property type="entry name" value="LYSOSOMAL COBALAMIN TRANSPORTER ABCD4"/>
    <property type="match status" value="1"/>
</dbReference>
<dbReference type="InterPro" id="IPR003593">
    <property type="entry name" value="AAA+_ATPase"/>
</dbReference>
<dbReference type="InterPro" id="IPR011527">
    <property type="entry name" value="ABC1_TM_dom"/>
</dbReference>
<dbReference type="GO" id="GO:0005524">
    <property type="term" value="F:ATP binding"/>
    <property type="evidence" value="ECO:0007669"/>
    <property type="project" value="UniProtKB-KW"/>
</dbReference>
<evidence type="ECO:0000256" key="2">
    <source>
        <dbReference type="ARBA" id="ARBA00022448"/>
    </source>
</evidence>